<sequence>MRANPELGIRAAILTVISAGALAGTSSQAIAACVFAPTAGDDAYLCDSGSAPGLNDPGGNNSLTVDGGSITGPVNFGGGADTVIVRSGTTAAIQQGSGIDHYDMSGGTVESLQQGDGYDTFIMTGGTITGAFVDGDFAEQYGGTIGRVDMKLADNFYYLYDGRILGNLVTGFGLDTIEVSGGQIGGNISVSGGDDIVRVSGGTINGEIRMSFGNDTFEWSGGAIFDDILMGADSDIARLTGLDVATLAAAGAIDGGEGASTGAPAASDLLVFDATSAGTGSQYINWETVQLTNGSIFELSDTFALGDATSGGGIFEIDSSSFLQASGAAATIASAGGGTSTVNNAGVIQLSSAGSPNPTDKLTIVGNYHGLNGSLLLDTYLGTDGSASDILEISGGTATGLTGIGVVNAGGPGAGTTGSGILLVNVVNGASTASNAFALDRAVAAGAYEYLLFRGGVNAGEEQNWYLRSQLVQTPVPQAPSAAPPPPAPEAPPVEEGETPQEPTLPPAPVDPAPDPEAENPVDPAPPAPVDPVDPAPPGPIPPDAPPPSIPIAPQPGVLQAVAPTSQATLPDESLLLPGGVIPLYRIEAANYAAIQPAAYLLAIETLSTFHGRRGEQDFLTDETERKRAWFRALGSTGEVGWTGTVAPTFDGSLAGFQVGADLLSYDHGDAGTTQAGLFAGYSHMSGDLRGFALGWADYDTGSMDLGAASIGAYTTHTGIDKWYVDAVLMASLYNGDVTSTRGVGIDIEGYGLLASLEAGYPVALGGGWAIEPQGQIIIQHSDFDDSSDPFAEINFDATTTLTGRLGARLYNRIETDEGFIQPELMANLWQQLGEFTVDLDSDRLTTDGDATYLELGGGFSGKLNDDVSYFANASYSFDIDGAERSVGALKFGLQVKW</sequence>
<dbReference type="SUPFAM" id="SSF51126">
    <property type="entry name" value="Pectin lyase-like"/>
    <property type="match status" value="1"/>
</dbReference>
<dbReference type="InterPro" id="IPR036709">
    <property type="entry name" value="Autotransporte_beta_dom_sf"/>
</dbReference>
<feature type="chain" id="PRO_5002486506" description="Autotransporter domain-containing protein" evidence="2">
    <location>
        <begin position="32"/>
        <end position="898"/>
    </location>
</feature>
<keyword evidence="5" id="KW-1185">Reference proteome</keyword>
<dbReference type="Pfam" id="PF03797">
    <property type="entry name" value="Autotransporter"/>
    <property type="match status" value="1"/>
</dbReference>
<dbReference type="InterPro" id="IPR011050">
    <property type="entry name" value="Pectin_lyase_fold/virulence"/>
</dbReference>
<feature type="compositionally biased region" description="Pro residues" evidence="1">
    <location>
        <begin position="482"/>
        <end position="492"/>
    </location>
</feature>
<evidence type="ECO:0000313" key="4">
    <source>
        <dbReference type="EMBL" id="KKB08472.1"/>
    </source>
</evidence>
<dbReference type="SMART" id="SM00869">
    <property type="entry name" value="Autotransporter"/>
    <property type="match status" value="1"/>
</dbReference>
<dbReference type="Gene3D" id="2.160.20.20">
    <property type="match status" value="1"/>
</dbReference>
<dbReference type="Proteomes" id="UP000033632">
    <property type="component" value="Unassembled WGS sequence"/>
</dbReference>
<proteinExistence type="predicted"/>
<dbReference type="InterPro" id="IPR005546">
    <property type="entry name" value="Autotransporte_beta"/>
</dbReference>
<evidence type="ECO:0000259" key="3">
    <source>
        <dbReference type="PROSITE" id="PS51208"/>
    </source>
</evidence>
<reference evidence="4 5" key="1">
    <citation type="submission" date="2015-03" db="EMBL/GenBank/DDBJ databases">
        <authorList>
            <person name="Hassan Y.I."/>
            <person name="Lepp D."/>
            <person name="Li X.-Z."/>
            <person name="Zhou T."/>
        </authorList>
    </citation>
    <scope>NUCLEOTIDE SEQUENCE [LARGE SCALE GENOMIC DNA]</scope>
    <source>
        <strain evidence="4 5">BD-c194</strain>
    </source>
</reference>
<feature type="compositionally biased region" description="Pro residues" evidence="1">
    <location>
        <begin position="523"/>
        <end position="554"/>
    </location>
</feature>
<name>A0A0F5FJR4_9HYPH</name>
<comment type="caution">
    <text evidence="4">The sequence shown here is derived from an EMBL/GenBank/DDBJ whole genome shotgun (WGS) entry which is preliminary data.</text>
</comment>
<keyword evidence="2" id="KW-0732">Signal</keyword>
<dbReference type="STRING" id="443610.VE25_18305"/>
<dbReference type="SUPFAM" id="SSF103515">
    <property type="entry name" value="Autotransporter"/>
    <property type="match status" value="1"/>
</dbReference>
<dbReference type="Pfam" id="PF18883">
    <property type="entry name" value="AC_1"/>
    <property type="match status" value="1"/>
</dbReference>
<evidence type="ECO:0000313" key="5">
    <source>
        <dbReference type="Proteomes" id="UP000033632"/>
    </source>
</evidence>
<protein>
    <recommendedName>
        <fullName evidence="3">Autotransporter domain-containing protein</fullName>
    </recommendedName>
</protein>
<dbReference type="InterPro" id="IPR012332">
    <property type="entry name" value="Autotransporter_pectin_lyase_C"/>
</dbReference>
<dbReference type="PROSITE" id="PS51208">
    <property type="entry name" value="AUTOTRANSPORTER"/>
    <property type="match status" value="1"/>
</dbReference>
<evidence type="ECO:0000256" key="2">
    <source>
        <dbReference type="SAM" id="SignalP"/>
    </source>
</evidence>
<dbReference type="InterPro" id="IPR043990">
    <property type="entry name" value="AC_1"/>
</dbReference>
<feature type="region of interest" description="Disordered" evidence="1">
    <location>
        <begin position="476"/>
        <end position="556"/>
    </location>
</feature>
<dbReference type="AlphaFoldDB" id="A0A0F5FJR4"/>
<feature type="domain" description="Autotransporter" evidence="3">
    <location>
        <begin position="622"/>
        <end position="898"/>
    </location>
</feature>
<dbReference type="EMBL" id="JZEX01000157">
    <property type="protein sequence ID" value="KKB08472.1"/>
    <property type="molecule type" value="Genomic_DNA"/>
</dbReference>
<feature type="compositionally biased region" description="Pro residues" evidence="1">
    <location>
        <begin position="503"/>
        <end position="513"/>
    </location>
</feature>
<dbReference type="PANTHER" id="PTHR48125:SF12">
    <property type="entry name" value="AT HOOK TRANSCRIPTION FACTOR FAMILY-RELATED"/>
    <property type="match status" value="1"/>
</dbReference>
<dbReference type="PROSITE" id="PS51257">
    <property type="entry name" value="PROKAR_LIPOPROTEIN"/>
    <property type="match status" value="1"/>
</dbReference>
<dbReference type="PATRIC" id="fig|443610.3.peg.1968"/>
<evidence type="ECO:0000256" key="1">
    <source>
        <dbReference type="SAM" id="MobiDB-lite"/>
    </source>
</evidence>
<dbReference type="PANTHER" id="PTHR48125">
    <property type="entry name" value="LP07818P1"/>
    <property type="match status" value="1"/>
</dbReference>
<dbReference type="CDD" id="cd01344">
    <property type="entry name" value="PL2_Passenger_AT"/>
    <property type="match status" value="1"/>
</dbReference>
<feature type="signal peptide" evidence="2">
    <location>
        <begin position="1"/>
        <end position="31"/>
    </location>
</feature>
<dbReference type="Gene3D" id="2.40.128.130">
    <property type="entry name" value="Autotransporter beta-domain"/>
    <property type="match status" value="1"/>
</dbReference>
<organism evidence="4 5">
    <name type="scientific">Devosia geojensis</name>
    <dbReference type="NCBI Taxonomy" id="443610"/>
    <lineage>
        <taxon>Bacteria</taxon>
        <taxon>Pseudomonadati</taxon>
        <taxon>Pseudomonadota</taxon>
        <taxon>Alphaproteobacteria</taxon>
        <taxon>Hyphomicrobiales</taxon>
        <taxon>Devosiaceae</taxon>
        <taxon>Devosia</taxon>
    </lineage>
</organism>
<accession>A0A0F5FJR4</accession>
<gene>
    <name evidence="4" type="ORF">VE25_18305</name>
</gene>